<dbReference type="SMART" id="SM00849">
    <property type="entry name" value="Lactamase_B"/>
    <property type="match status" value="1"/>
</dbReference>
<proteinExistence type="predicted"/>
<dbReference type="InterPro" id="IPR036866">
    <property type="entry name" value="RibonucZ/Hydroxyglut_hydro"/>
</dbReference>
<dbReference type="Pfam" id="PF00753">
    <property type="entry name" value="Lactamase_B"/>
    <property type="match status" value="1"/>
</dbReference>
<dbReference type="PANTHER" id="PTHR42951">
    <property type="entry name" value="METALLO-BETA-LACTAMASE DOMAIN-CONTAINING"/>
    <property type="match status" value="1"/>
</dbReference>
<dbReference type="InterPro" id="IPR001279">
    <property type="entry name" value="Metallo-B-lactamas"/>
</dbReference>
<dbReference type="SUPFAM" id="SSF56281">
    <property type="entry name" value="Metallo-hydrolase/oxidoreductase"/>
    <property type="match status" value="1"/>
</dbReference>
<reference evidence="3" key="1">
    <citation type="submission" date="2015-07" db="EMBL/GenBank/DDBJ databases">
        <title>Fjat-14205 dsm 2895.</title>
        <authorList>
            <person name="Liu B."/>
            <person name="Wang J."/>
            <person name="Zhu Y."/>
            <person name="Liu G."/>
            <person name="Chen Q."/>
            <person name="Chen Z."/>
            <person name="Lan J."/>
            <person name="Che J."/>
            <person name="Ge C."/>
            <person name="Shi H."/>
            <person name="Pan Z."/>
            <person name="Liu X."/>
        </authorList>
    </citation>
    <scope>NUCLEOTIDE SEQUENCE [LARGE SCALE GENOMIC DNA]</scope>
    <source>
        <strain evidence="3">DSM 25560</strain>
    </source>
</reference>
<dbReference type="Gene3D" id="3.60.15.10">
    <property type="entry name" value="Ribonuclease Z/Hydroxyacylglutathione hydrolase-like"/>
    <property type="match status" value="1"/>
</dbReference>
<gene>
    <name evidence="2" type="ORF">AEA09_08775</name>
</gene>
<dbReference type="InterPro" id="IPR050855">
    <property type="entry name" value="NDM-1-like"/>
</dbReference>
<comment type="caution">
    <text evidence="2">The sequence shown here is derived from an EMBL/GenBank/DDBJ whole genome shotgun (WGS) entry which is preliminary data.</text>
</comment>
<evidence type="ECO:0000313" key="3">
    <source>
        <dbReference type="Proteomes" id="UP000050668"/>
    </source>
</evidence>
<sequence>MKKSSIIFFERKFPSANMILIKDQLPILVDTGFGSDVKETEELIKEVGVSPEELHLIVNTHYHSDHVGGNFHLQKNYGVPIAAHKWDADLINSCDPETGSAEWLDQPVEPYRVDTKLSDNDEIHTGSRIFRVLHTPGHTLGHISLYEPEEEILICGDLFHKNDIGWSNIFREGVSAIQRSLESLDGLSKLRIQQAYSGHGPQMENPMAAIDAARGRFEKWLTMPEKVAWHACKRIFSFTLIIKNGLAKEEIDNYLLKCGWFQDFARYSFQLQPEEFIQVLLDEMIRSGAASWHNNHLIATAPYNAPEKTWMNKNIKPKEWKVQEFLK</sequence>
<dbReference type="Proteomes" id="UP000050668">
    <property type="component" value="Unassembled WGS sequence"/>
</dbReference>
<keyword evidence="3" id="KW-1185">Reference proteome</keyword>
<name>A0ABR5K146_9BACI</name>
<dbReference type="RefSeq" id="WP_053583469.1">
    <property type="nucleotide sequence ID" value="NZ_LGRV01000003.1"/>
</dbReference>
<dbReference type="EMBL" id="LGRV01000003">
    <property type="protein sequence ID" value="KOS68628.1"/>
    <property type="molecule type" value="Genomic_DNA"/>
</dbReference>
<evidence type="ECO:0000259" key="1">
    <source>
        <dbReference type="SMART" id="SM00849"/>
    </source>
</evidence>
<protein>
    <submittedName>
        <fullName evidence="2">Beta-lactamase</fullName>
    </submittedName>
</protein>
<organism evidence="2 3">
    <name type="scientific">Lysinibacillus contaminans</name>
    <dbReference type="NCBI Taxonomy" id="1293441"/>
    <lineage>
        <taxon>Bacteria</taxon>
        <taxon>Bacillati</taxon>
        <taxon>Bacillota</taxon>
        <taxon>Bacilli</taxon>
        <taxon>Bacillales</taxon>
        <taxon>Bacillaceae</taxon>
        <taxon>Lysinibacillus</taxon>
    </lineage>
</organism>
<evidence type="ECO:0000313" key="2">
    <source>
        <dbReference type="EMBL" id="KOS68628.1"/>
    </source>
</evidence>
<feature type="domain" description="Metallo-beta-lactamase" evidence="1">
    <location>
        <begin position="15"/>
        <end position="199"/>
    </location>
</feature>
<accession>A0ABR5K146</accession>